<dbReference type="PRINTS" id="PR00620">
    <property type="entry name" value="HISTONEH2A"/>
</dbReference>
<dbReference type="PROSITE" id="PS50888">
    <property type="entry name" value="BHLH"/>
    <property type="match status" value="1"/>
</dbReference>
<dbReference type="GO" id="GO:0030527">
    <property type="term" value="F:structural constituent of chromatin"/>
    <property type="evidence" value="ECO:0007669"/>
    <property type="project" value="InterPro"/>
</dbReference>
<dbReference type="InterPro" id="IPR011598">
    <property type="entry name" value="bHLH_dom"/>
</dbReference>
<keyword evidence="8" id="KW-1185">Reference proteome</keyword>
<protein>
    <submittedName>
        <fullName evidence="7">Histone H2A.1</fullName>
    </submittedName>
</protein>
<keyword evidence="4" id="KW-0238">DNA-binding</keyword>
<proteinExistence type="predicted"/>
<evidence type="ECO:0000313" key="7">
    <source>
        <dbReference type="EMBL" id="KAJ6648802.1"/>
    </source>
</evidence>
<dbReference type="PANTHER" id="PTHR47331:SF5">
    <property type="entry name" value="RIBONUCLEASE H"/>
    <property type="match status" value="1"/>
</dbReference>
<dbReference type="InterPro" id="IPR007125">
    <property type="entry name" value="H2A/H2B/H3"/>
</dbReference>
<dbReference type="Pfam" id="PF00125">
    <property type="entry name" value="Histone"/>
    <property type="match status" value="1"/>
</dbReference>
<keyword evidence="4" id="KW-0544">Nucleosome core</keyword>
<evidence type="ECO:0000256" key="4">
    <source>
        <dbReference type="ARBA" id="ARBA00023269"/>
    </source>
</evidence>
<dbReference type="Gene3D" id="4.10.280.10">
    <property type="entry name" value="Helix-loop-helix DNA-binding domain"/>
    <property type="match status" value="1"/>
</dbReference>
<dbReference type="InterPro" id="IPR002119">
    <property type="entry name" value="Histone_H2A"/>
</dbReference>
<keyword evidence="3" id="KW-1017">Isopeptide bond</keyword>
<dbReference type="AlphaFoldDB" id="A0A9Q0S818"/>
<dbReference type="GO" id="GO:0003677">
    <property type="term" value="F:DNA binding"/>
    <property type="evidence" value="ECO:0007669"/>
    <property type="project" value="InterPro"/>
</dbReference>
<evidence type="ECO:0000259" key="6">
    <source>
        <dbReference type="PROSITE" id="PS50888"/>
    </source>
</evidence>
<evidence type="ECO:0000313" key="8">
    <source>
        <dbReference type="Proteomes" id="UP001151699"/>
    </source>
</evidence>
<feature type="compositionally biased region" description="Low complexity" evidence="5">
    <location>
        <begin position="286"/>
        <end position="295"/>
    </location>
</feature>
<evidence type="ECO:0000256" key="3">
    <source>
        <dbReference type="ARBA" id="ARBA00022499"/>
    </source>
</evidence>
<dbReference type="GO" id="GO:0000786">
    <property type="term" value="C:nucleosome"/>
    <property type="evidence" value="ECO:0007669"/>
    <property type="project" value="UniProtKB-KW"/>
</dbReference>
<dbReference type="CDD" id="cd00074">
    <property type="entry name" value="HFD_H2A"/>
    <property type="match status" value="1"/>
</dbReference>
<dbReference type="SUPFAM" id="SSF47113">
    <property type="entry name" value="Histone-fold"/>
    <property type="match status" value="1"/>
</dbReference>
<evidence type="ECO:0000256" key="5">
    <source>
        <dbReference type="SAM" id="MobiDB-lite"/>
    </source>
</evidence>
<dbReference type="Gene3D" id="1.10.20.10">
    <property type="entry name" value="Histone, subunit A"/>
    <property type="match status" value="1"/>
</dbReference>
<comment type="caution">
    <text evidence="7">The sequence shown here is derived from an EMBL/GenBank/DDBJ whole genome shotgun (WGS) entry which is preliminary data.</text>
</comment>
<organism evidence="7 8">
    <name type="scientific">Pseudolycoriella hygida</name>
    <dbReference type="NCBI Taxonomy" id="35572"/>
    <lineage>
        <taxon>Eukaryota</taxon>
        <taxon>Metazoa</taxon>
        <taxon>Ecdysozoa</taxon>
        <taxon>Arthropoda</taxon>
        <taxon>Hexapoda</taxon>
        <taxon>Insecta</taxon>
        <taxon>Pterygota</taxon>
        <taxon>Neoptera</taxon>
        <taxon>Endopterygota</taxon>
        <taxon>Diptera</taxon>
        <taxon>Nematocera</taxon>
        <taxon>Sciaroidea</taxon>
        <taxon>Sciaridae</taxon>
        <taxon>Pseudolycoriella</taxon>
    </lineage>
</organism>
<comment type="subcellular location">
    <subcellularLocation>
        <location evidence="1">Chromosome</location>
    </subcellularLocation>
</comment>
<dbReference type="Pfam" id="PF16211">
    <property type="entry name" value="Histone_H2A_C"/>
    <property type="match status" value="1"/>
</dbReference>
<gene>
    <name evidence="7" type="primary">HTA2</name>
    <name evidence="7" type="ORF">Bhyg_04034</name>
</gene>
<dbReference type="Pfam" id="PF00010">
    <property type="entry name" value="HLH"/>
    <property type="match status" value="1"/>
</dbReference>
<reference evidence="7" key="1">
    <citation type="submission" date="2022-07" db="EMBL/GenBank/DDBJ databases">
        <authorList>
            <person name="Trinca V."/>
            <person name="Uliana J.V.C."/>
            <person name="Torres T.T."/>
            <person name="Ward R.J."/>
            <person name="Monesi N."/>
        </authorList>
    </citation>
    <scope>NUCLEOTIDE SEQUENCE</scope>
    <source>
        <strain evidence="7">HSMRA1968</strain>
        <tissue evidence="7">Whole embryos</tissue>
    </source>
</reference>
<evidence type="ECO:0000256" key="1">
    <source>
        <dbReference type="ARBA" id="ARBA00004286"/>
    </source>
</evidence>
<dbReference type="SUPFAM" id="SSF47459">
    <property type="entry name" value="HLH, helix-loop-helix DNA-binding domain"/>
    <property type="match status" value="1"/>
</dbReference>
<feature type="domain" description="BHLH" evidence="6">
    <location>
        <begin position="35"/>
        <end position="102"/>
    </location>
</feature>
<dbReference type="InterPro" id="IPR009072">
    <property type="entry name" value="Histone-fold"/>
</dbReference>
<sequence length="485" mass="55447">MSHAFEEVIITDDGEEMRLNEEGGGMLNMENEKRMRREIANSNERRRMQSINAGFQSLRSLLPHHEVQDNGYGVKSVKHFENSSATRRAEITFSVARVRRNMRNGRYSKRIGVIGYVYAATVLEYLVTELLELAGNEAIRDKHARITPRNIMFAIRKDEEFLHLMDKVTIPDAGVVPNVHPALLNKAKNIRYPLVFLELSYFSPKCKICKKKCPELSECSTFKSFNLKQKWDAVNNNKLCRKCLRSHNGYCRLTKECGVDGCLFKHHPTLHNDQKQQKTNSNPKQNSNATNASVVSNNFHGTSMPNILFRIVPVTLYNNNKAIKTLAYIDEGSSGTLLEEELASELNIIGNPERLCLLWTNNVHRIEENSSRMNLVISGQDDFNVRYKMKGVRSVKFLGLPAQTINQSELVKRFCYLEGIPLINYENEKPRILIGLPHANLCTQLITIEGNEHQPIASKSRIGWSLHGPTREQQFHYVQSTHPKK</sequence>
<dbReference type="Proteomes" id="UP001151699">
    <property type="component" value="Chromosome A"/>
</dbReference>
<accession>A0A9Q0S818</accession>
<evidence type="ECO:0000256" key="2">
    <source>
        <dbReference type="ARBA" id="ARBA00022454"/>
    </source>
</evidence>
<dbReference type="EMBL" id="WJQU01000001">
    <property type="protein sequence ID" value="KAJ6648802.1"/>
    <property type="molecule type" value="Genomic_DNA"/>
</dbReference>
<dbReference type="InterPro" id="IPR032454">
    <property type="entry name" value="Histone_H2A_C"/>
</dbReference>
<feature type="region of interest" description="Disordered" evidence="5">
    <location>
        <begin position="272"/>
        <end position="295"/>
    </location>
</feature>
<dbReference type="SMART" id="SM00414">
    <property type="entry name" value="H2A"/>
    <property type="match status" value="1"/>
</dbReference>
<name>A0A9Q0S818_9DIPT</name>
<dbReference type="GO" id="GO:0046982">
    <property type="term" value="F:protein heterodimerization activity"/>
    <property type="evidence" value="ECO:0007669"/>
    <property type="project" value="InterPro"/>
</dbReference>
<keyword evidence="2" id="KW-0158">Chromosome</keyword>
<dbReference type="PANTHER" id="PTHR47331">
    <property type="entry name" value="PHD-TYPE DOMAIN-CONTAINING PROTEIN"/>
    <property type="match status" value="1"/>
</dbReference>
<dbReference type="OrthoDB" id="7790967at2759"/>
<dbReference type="InterPro" id="IPR036638">
    <property type="entry name" value="HLH_DNA-bd_sf"/>
</dbReference>